<accession>A0A7M7HGX1</accession>
<dbReference type="PROSITE" id="PS00018">
    <property type="entry name" value="EF_HAND_1"/>
    <property type="match status" value="1"/>
</dbReference>
<dbReference type="GO" id="GO:0005509">
    <property type="term" value="F:calcium ion binding"/>
    <property type="evidence" value="ECO:0007669"/>
    <property type="project" value="InterPro"/>
</dbReference>
<dbReference type="InterPro" id="IPR002048">
    <property type="entry name" value="EF_hand_dom"/>
</dbReference>
<dbReference type="SMART" id="SM00054">
    <property type="entry name" value="EFh"/>
    <property type="match status" value="3"/>
</dbReference>
<dbReference type="SUPFAM" id="SSF47473">
    <property type="entry name" value="EF-hand"/>
    <property type="match status" value="1"/>
</dbReference>
<keyword evidence="1" id="KW-0677">Repeat</keyword>
<organism evidence="4 5">
    <name type="scientific">Strongylocentrotus purpuratus</name>
    <name type="common">Purple sea urchin</name>
    <dbReference type="NCBI Taxonomy" id="7668"/>
    <lineage>
        <taxon>Eukaryota</taxon>
        <taxon>Metazoa</taxon>
        <taxon>Echinodermata</taxon>
        <taxon>Eleutherozoa</taxon>
        <taxon>Echinozoa</taxon>
        <taxon>Echinoidea</taxon>
        <taxon>Euechinoidea</taxon>
        <taxon>Echinacea</taxon>
        <taxon>Camarodonta</taxon>
        <taxon>Echinidea</taxon>
        <taxon>Strongylocentrotidae</taxon>
        <taxon>Strongylocentrotus</taxon>
    </lineage>
</organism>
<feature type="domain" description="EF-hand" evidence="3">
    <location>
        <begin position="104"/>
        <end position="139"/>
    </location>
</feature>
<dbReference type="InterPro" id="IPR011992">
    <property type="entry name" value="EF-hand-dom_pair"/>
</dbReference>
<dbReference type="Pfam" id="PF13499">
    <property type="entry name" value="EF-hand_7"/>
    <property type="match status" value="1"/>
</dbReference>
<dbReference type="PANTHER" id="PTHR23049">
    <property type="entry name" value="MYOSIN REGULATORY LIGHT CHAIN 2"/>
    <property type="match status" value="1"/>
</dbReference>
<reference evidence="5" key="1">
    <citation type="submission" date="2015-02" db="EMBL/GenBank/DDBJ databases">
        <title>Genome sequencing for Strongylocentrotus purpuratus.</title>
        <authorList>
            <person name="Murali S."/>
            <person name="Liu Y."/>
            <person name="Vee V."/>
            <person name="English A."/>
            <person name="Wang M."/>
            <person name="Skinner E."/>
            <person name="Han Y."/>
            <person name="Muzny D.M."/>
            <person name="Worley K.C."/>
            <person name="Gibbs R.A."/>
        </authorList>
    </citation>
    <scope>NUCLEOTIDE SEQUENCE</scope>
</reference>
<dbReference type="FunFam" id="1.10.238.10:FF:000178">
    <property type="entry name" value="Calmodulin-2 A"/>
    <property type="match status" value="1"/>
</dbReference>
<name>A0A7M7HGX1_STRPU</name>
<dbReference type="PROSITE" id="PS50222">
    <property type="entry name" value="EF_HAND_2"/>
    <property type="match status" value="3"/>
</dbReference>
<feature type="domain" description="EF-hand" evidence="3">
    <location>
        <begin position="1"/>
        <end position="32"/>
    </location>
</feature>
<protein>
    <recommendedName>
        <fullName evidence="3">EF-hand domain-containing protein</fullName>
    </recommendedName>
</protein>
<feature type="domain" description="EF-hand" evidence="3">
    <location>
        <begin position="68"/>
        <end position="103"/>
    </location>
</feature>
<evidence type="ECO:0000313" key="5">
    <source>
        <dbReference type="Proteomes" id="UP000007110"/>
    </source>
</evidence>
<dbReference type="GO" id="GO:0043226">
    <property type="term" value="C:organelle"/>
    <property type="evidence" value="ECO:0007669"/>
    <property type="project" value="UniProtKB-ARBA"/>
</dbReference>
<evidence type="ECO:0000256" key="1">
    <source>
        <dbReference type="ARBA" id="ARBA00022737"/>
    </source>
</evidence>
<sequence>MLESTFNECDEDEKGFLSREDLKVAVVRLIGYKPSKFEVDELMKNIDGPGMTSNEFISAMKPKLAALDPDEHIRQIFVAFDSKCRGFLTMEDVEKACKLVAPKIQPHRVQKAFSELDGDGDGRVSYRDFEFMMKYSLADGL</sequence>
<keyword evidence="5" id="KW-1185">Reference proteome</keyword>
<dbReference type="GeneID" id="580395"/>
<dbReference type="InParanoid" id="A0A7M7HGX1"/>
<dbReference type="Pfam" id="PF13833">
    <property type="entry name" value="EF-hand_8"/>
    <property type="match status" value="1"/>
</dbReference>
<dbReference type="Gene3D" id="1.10.238.10">
    <property type="entry name" value="EF-hand"/>
    <property type="match status" value="1"/>
</dbReference>
<dbReference type="RefSeq" id="XP_011675197.2">
    <property type="nucleotide sequence ID" value="XM_011676895.2"/>
</dbReference>
<dbReference type="OMA" id="YAMKHGQ"/>
<dbReference type="AlphaFoldDB" id="A0A7M7HGX1"/>
<dbReference type="InterPro" id="IPR018247">
    <property type="entry name" value="EF_Hand_1_Ca_BS"/>
</dbReference>
<evidence type="ECO:0000259" key="3">
    <source>
        <dbReference type="PROSITE" id="PS50222"/>
    </source>
</evidence>
<keyword evidence="2" id="KW-0106">Calcium</keyword>
<dbReference type="Proteomes" id="UP000007110">
    <property type="component" value="Unassembled WGS sequence"/>
</dbReference>
<reference evidence="4" key="2">
    <citation type="submission" date="2021-01" db="UniProtKB">
        <authorList>
            <consortium name="EnsemblMetazoa"/>
        </authorList>
    </citation>
    <scope>IDENTIFICATION</scope>
</reference>
<evidence type="ECO:0000313" key="4">
    <source>
        <dbReference type="EnsemblMetazoa" id="XP_011675197"/>
    </source>
</evidence>
<proteinExistence type="predicted"/>
<dbReference type="FunCoup" id="A0A7M7HGX1">
    <property type="interactions" value="16"/>
</dbReference>
<dbReference type="KEGG" id="spu:580395"/>
<dbReference type="InterPro" id="IPR050403">
    <property type="entry name" value="Myosin_RLC"/>
</dbReference>
<evidence type="ECO:0000256" key="2">
    <source>
        <dbReference type="ARBA" id="ARBA00022837"/>
    </source>
</evidence>
<dbReference type="EnsemblMetazoa" id="XM_011676895">
    <property type="protein sequence ID" value="XP_011675197"/>
    <property type="gene ID" value="LOC580395"/>
</dbReference>
<dbReference type="OrthoDB" id="26525at2759"/>